<evidence type="ECO:0000313" key="8">
    <source>
        <dbReference type="Proteomes" id="UP000838412"/>
    </source>
</evidence>
<dbReference type="PANTHER" id="PTHR11594">
    <property type="entry name" value="40S RIBOSOMAL PROTEIN S27"/>
    <property type="match status" value="1"/>
</dbReference>
<organism evidence="7 8">
    <name type="scientific">Branchiostoma lanceolatum</name>
    <name type="common">Common lancelet</name>
    <name type="synonym">Amphioxus lanceolatum</name>
    <dbReference type="NCBI Taxonomy" id="7740"/>
    <lineage>
        <taxon>Eukaryota</taxon>
        <taxon>Metazoa</taxon>
        <taxon>Chordata</taxon>
        <taxon>Cephalochordata</taxon>
        <taxon>Leptocardii</taxon>
        <taxon>Amphioxiformes</taxon>
        <taxon>Branchiostomatidae</taxon>
        <taxon>Branchiostoma</taxon>
    </lineage>
</organism>
<dbReference type="InterPro" id="IPR000592">
    <property type="entry name" value="Ribosomal_eS27"/>
</dbReference>
<evidence type="ECO:0000256" key="4">
    <source>
        <dbReference type="ARBA" id="ARBA00022980"/>
    </source>
</evidence>
<dbReference type="OrthoDB" id="5567124at2759"/>
<evidence type="ECO:0000256" key="1">
    <source>
        <dbReference type="ARBA" id="ARBA00001947"/>
    </source>
</evidence>
<keyword evidence="5" id="KW-0687">Ribonucleoprotein</keyword>
<dbReference type="GO" id="GO:0003735">
    <property type="term" value="F:structural constituent of ribosome"/>
    <property type="evidence" value="ECO:0007669"/>
    <property type="project" value="InterPro"/>
</dbReference>
<comment type="cofactor">
    <cofactor evidence="1">
        <name>Zn(2+)</name>
        <dbReference type="ChEBI" id="CHEBI:29105"/>
    </cofactor>
</comment>
<name>A0A8J9ZBI2_BRALA</name>
<protein>
    <submittedName>
        <fullName evidence="7">RPS27 protein</fullName>
    </submittedName>
</protein>
<dbReference type="Pfam" id="PF01667">
    <property type="entry name" value="Ribosomal_S27e"/>
    <property type="match status" value="1"/>
</dbReference>
<dbReference type="EMBL" id="OV696704">
    <property type="protein sequence ID" value="CAH1251314.1"/>
    <property type="molecule type" value="Genomic_DNA"/>
</dbReference>
<feature type="region of interest" description="Disordered" evidence="6">
    <location>
        <begin position="1"/>
        <end position="27"/>
    </location>
</feature>
<keyword evidence="4" id="KW-0689">Ribosomal protein</keyword>
<dbReference type="GO" id="GO:0006412">
    <property type="term" value="P:translation"/>
    <property type="evidence" value="ECO:0007669"/>
    <property type="project" value="InterPro"/>
</dbReference>
<dbReference type="Gene3D" id="2.20.25.100">
    <property type="entry name" value="Zn-binding ribosomal proteins"/>
    <property type="match status" value="1"/>
</dbReference>
<evidence type="ECO:0000313" key="7">
    <source>
        <dbReference type="EMBL" id="CAH1251314.1"/>
    </source>
</evidence>
<feature type="compositionally biased region" description="Basic and acidic residues" evidence="6">
    <location>
        <begin position="1"/>
        <end position="16"/>
    </location>
</feature>
<comment type="similarity">
    <text evidence="2">Belongs to the eukaryotic ribosomal protein eS27 family.</text>
</comment>
<dbReference type="InterPro" id="IPR023407">
    <property type="entry name" value="Ribosomal_eS27_Zn-bd_dom_sf"/>
</dbReference>
<evidence type="ECO:0000256" key="6">
    <source>
        <dbReference type="SAM" id="MobiDB-lite"/>
    </source>
</evidence>
<dbReference type="GO" id="GO:1990904">
    <property type="term" value="C:ribonucleoprotein complex"/>
    <property type="evidence" value="ECO:0007669"/>
    <property type="project" value="UniProtKB-KW"/>
</dbReference>
<gene>
    <name evidence="7" type="primary">RPS27</name>
    <name evidence="7" type="ORF">BLAG_LOCUS11746</name>
</gene>
<dbReference type="InterPro" id="IPR011332">
    <property type="entry name" value="Ribosomal_zn-bd"/>
</dbReference>
<sequence>MPLAKDLLHPSPEEEKRKHKKKRLVQSPNSYFMDVKCPEPPGPATVAYGSSALVCKRREAGSPSTSSESCYKITTVFSHAQTVVLCVGCSTVLCQPTGGRARLTEAPHTSQHAMGCMKRLLVQTEAALELKLEAETAGHHPVHGSRHDS</sequence>
<keyword evidence="3" id="KW-0862">Zinc</keyword>
<evidence type="ECO:0000256" key="2">
    <source>
        <dbReference type="ARBA" id="ARBA00010919"/>
    </source>
</evidence>
<dbReference type="SUPFAM" id="SSF57829">
    <property type="entry name" value="Zn-binding ribosomal proteins"/>
    <property type="match status" value="1"/>
</dbReference>
<accession>A0A8J9ZBI2</accession>
<dbReference type="AlphaFoldDB" id="A0A8J9ZBI2"/>
<evidence type="ECO:0000256" key="3">
    <source>
        <dbReference type="ARBA" id="ARBA00022833"/>
    </source>
</evidence>
<reference evidence="7" key="1">
    <citation type="submission" date="2022-01" db="EMBL/GenBank/DDBJ databases">
        <authorList>
            <person name="Braso-Vives M."/>
        </authorList>
    </citation>
    <scope>NUCLEOTIDE SEQUENCE</scope>
</reference>
<dbReference type="GO" id="GO:0005840">
    <property type="term" value="C:ribosome"/>
    <property type="evidence" value="ECO:0007669"/>
    <property type="project" value="UniProtKB-KW"/>
</dbReference>
<dbReference type="Proteomes" id="UP000838412">
    <property type="component" value="Chromosome 19"/>
</dbReference>
<evidence type="ECO:0000256" key="5">
    <source>
        <dbReference type="ARBA" id="ARBA00023274"/>
    </source>
</evidence>
<proteinExistence type="inferred from homology"/>
<keyword evidence="8" id="KW-1185">Reference proteome</keyword>